<sequence>MDAIYGGGPSVSGNPNGLAGLPHTDASRAHPPRLPRNLPSRIPGPFQSTSSAARNRLRVLIAQREEEGDGDLFAFCGPQPRADIDGPGNSKPRRKRKRKEDVTEVNVE</sequence>
<proteinExistence type="predicted"/>
<evidence type="ECO:0000313" key="3">
    <source>
        <dbReference type="Proteomes" id="UP000308199"/>
    </source>
</evidence>
<name>A0A4S4KWR1_9AGAM</name>
<accession>A0A4S4KWR1</accession>
<dbReference type="EMBL" id="SGPK01000473">
    <property type="protein sequence ID" value="THH03286.1"/>
    <property type="molecule type" value="Genomic_DNA"/>
</dbReference>
<feature type="region of interest" description="Disordered" evidence="1">
    <location>
        <begin position="1"/>
        <end position="52"/>
    </location>
</feature>
<dbReference type="Proteomes" id="UP000308199">
    <property type="component" value="Unassembled WGS sequence"/>
</dbReference>
<comment type="caution">
    <text evidence="2">The sequence shown here is derived from an EMBL/GenBank/DDBJ whole genome shotgun (WGS) entry which is preliminary data.</text>
</comment>
<feature type="region of interest" description="Disordered" evidence="1">
    <location>
        <begin position="68"/>
        <end position="108"/>
    </location>
</feature>
<dbReference type="AlphaFoldDB" id="A0A4S4KWR1"/>
<evidence type="ECO:0000256" key="1">
    <source>
        <dbReference type="SAM" id="MobiDB-lite"/>
    </source>
</evidence>
<evidence type="ECO:0000313" key="2">
    <source>
        <dbReference type="EMBL" id="THH03286.1"/>
    </source>
</evidence>
<protein>
    <submittedName>
        <fullName evidence="2">Uncharacterized protein</fullName>
    </submittedName>
</protein>
<feature type="compositionally biased region" description="Gly residues" evidence="1">
    <location>
        <begin position="1"/>
        <end position="10"/>
    </location>
</feature>
<gene>
    <name evidence="2" type="ORF">EW145_g6379</name>
</gene>
<organism evidence="2 3">
    <name type="scientific">Phellinidium pouzarii</name>
    <dbReference type="NCBI Taxonomy" id="167371"/>
    <lineage>
        <taxon>Eukaryota</taxon>
        <taxon>Fungi</taxon>
        <taxon>Dikarya</taxon>
        <taxon>Basidiomycota</taxon>
        <taxon>Agaricomycotina</taxon>
        <taxon>Agaricomycetes</taxon>
        <taxon>Hymenochaetales</taxon>
        <taxon>Hymenochaetaceae</taxon>
        <taxon>Phellinidium</taxon>
    </lineage>
</organism>
<reference evidence="2 3" key="1">
    <citation type="submission" date="2019-02" db="EMBL/GenBank/DDBJ databases">
        <title>Genome sequencing of the rare red list fungi Phellinidium pouzarii.</title>
        <authorList>
            <person name="Buettner E."/>
            <person name="Kellner H."/>
        </authorList>
    </citation>
    <scope>NUCLEOTIDE SEQUENCE [LARGE SCALE GENOMIC DNA]</scope>
    <source>
        <strain evidence="2 3">DSM 108285</strain>
    </source>
</reference>
<keyword evidence="3" id="KW-1185">Reference proteome</keyword>